<dbReference type="NCBIfam" id="NF001159">
    <property type="entry name" value="PRK00150.1-3"/>
    <property type="match status" value="1"/>
</dbReference>
<dbReference type="Gene3D" id="3.90.45.10">
    <property type="entry name" value="Peptide deformylase"/>
    <property type="match status" value="1"/>
</dbReference>
<evidence type="ECO:0000256" key="2">
    <source>
        <dbReference type="ARBA" id="ARBA00022723"/>
    </source>
</evidence>
<dbReference type="SUPFAM" id="SSF56420">
    <property type="entry name" value="Peptide deformylase"/>
    <property type="match status" value="1"/>
</dbReference>
<comment type="catalytic activity">
    <reaction evidence="6">
        <text>N-terminal N-formyl-L-methionyl-[peptide] + H2O = N-terminal L-methionyl-[peptide] + formate</text>
        <dbReference type="Rhea" id="RHEA:24420"/>
        <dbReference type="Rhea" id="RHEA-COMP:10639"/>
        <dbReference type="Rhea" id="RHEA-COMP:10640"/>
        <dbReference type="ChEBI" id="CHEBI:15377"/>
        <dbReference type="ChEBI" id="CHEBI:15740"/>
        <dbReference type="ChEBI" id="CHEBI:49298"/>
        <dbReference type="ChEBI" id="CHEBI:64731"/>
        <dbReference type="EC" id="3.5.1.88"/>
    </reaction>
</comment>
<feature type="binding site" evidence="6">
    <location>
        <position position="131"/>
    </location>
    <ligand>
        <name>Fe cation</name>
        <dbReference type="ChEBI" id="CHEBI:24875"/>
    </ligand>
</feature>
<evidence type="ECO:0000256" key="5">
    <source>
        <dbReference type="ARBA" id="ARBA00023004"/>
    </source>
</evidence>
<sequence length="187" mass="20235">MAILSIRIIGDPVLRTVAGDVTDFGPELAKLIEDMTETMVDVRGAGLAAPQVGVSKRIFTYSVDGQEGHVINPVIVASDDFQPDQPEGCLSVPGLGFNVRRHRWVRITGVDLHGEPLDMEATGQLAKCFQHETDHLNGKLYVDRLDGDDRKDALRAIRTANYHDVTAQTVAKRSRTVGSAFGAGAAQ</sequence>
<feature type="active site" evidence="6">
    <location>
        <position position="132"/>
    </location>
</feature>
<evidence type="ECO:0000256" key="1">
    <source>
        <dbReference type="ARBA" id="ARBA00010759"/>
    </source>
</evidence>
<evidence type="ECO:0000256" key="6">
    <source>
        <dbReference type="HAMAP-Rule" id="MF_00163"/>
    </source>
</evidence>
<dbReference type="CDD" id="cd00487">
    <property type="entry name" value="Pep_deformylase"/>
    <property type="match status" value="1"/>
</dbReference>
<evidence type="ECO:0000313" key="7">
    <source>
        <dbReference type="EMBL" id="NGN84645.1"/>
    </source>
</evidence>
<dbReference type="HAMAP" id="MF_00163">
    <property type="entry name" value="Pep_deformylase"/>
    <property type="match status" value="1"/>
</dbReference>
<evidence type="ECO:0000256" key="4">
    <source>
        <dbReference type="ARBA" id="ARBA00022917"/>
    </source>
</evidence>
<feature type="binding site" evidence="6">
    <location>
        <position position="89"/>
    </location>
    <ligand>
        <name>Fe cation</name>
        <dbReference type="ChEBI" id="CHEBI:24875"/>
    </ligand>
</feature>
<gene>
    <name evidence="6 7" type="primary">def</name>
    <name evidence="7" type="ORF">G6N77_14455</name>
</gene>
<dbReference type="PANTHER" id="PTHR10458">
    <property type="entry name" value="PEPTIDE DEFORMYLASE"/>
    <property type="match status" value="1"/>
</dbReference>
<feature type="binding site" evidence="6">
    <location>
        <position position="135"/>
    </location>
    <ligand>
        <name>Fe cation</name>
        <dbReference type="ChEBI" id="CHEBI:24875"/>
    </ligand>
</feature>
<dbReference type="PRINTS" id="PR01576">
    <property type="entry name" value="PDEFORMYLASE"/>
</dbReference>
<dbReference type="InterPro" id="IPR023635">
    <property type="entry name" value="Peptide_deformylase"/>
</dbReference>
<dbReference type="PANTHER" id="PTHR10458:SF2">
    <property type="entry name" value="PEPTIDE DEFORMYLASE, MITOCHONDRIAL"/>
    <property type="match status" value="1"/>
</dbReference>
<comment type="caution">
    <text evidence="7">The sequence shown here is derived from an EMBL/GenBank/DDBJ whole genome shotgun (WGS) entry which is preliminary data.</text>
</comment>
<dbReference type="PIRSF" id="PIRSF004749">
    <property type="entry name" value="Pep_def"/>
    <property type="match status" value="1"/>
</dbReference>
<accession>A0ABX0DFT9</accession>
<comment type="similarity">
    <text evidence="1 6">Belongs to the polypeptide deformylase family.</text>
</comment>
<dbReference type="EC" id="3.5.1.88" evidence="6"/>
<dbReference type="GO" id="GO:0042586">
    <property type="term" value="F:peptide deformylase activity"/>
    <property type="evidence" value="ECO:0007669"/>
    <property type="project" value="UniProtKB-EC"/>
</dbReference>
<keyword evidence="3 6" id="KW-0378">Hydrolase</keyword>
<reference evidence="7 8" key="1">
    <citation type="submission" date="2020-02" db="EMBL/GenBank/DDBJ databases">
        <title>Genome sequence of the type strain DSM 27180 of Arthrobacter silviterrae.</title>
        <authorList>
            <person name="Gao J."/>
            <person name="Sun J."/>
        </authorList>
    </citation>
    <scope>NUCLEOTIDE SEQUENCE [LARGE SCALE GENOMIC DNA]</scope>
    <source>
        <strain evidence="7 8">DSM 27180</strain>
    </source>
</reference>
<comment type="function">
    <text evidence="6">Removes the formyl group from the N-terminal Met of newly synthesized proteins. Requires at least a dipeptide for an efficient rate of reaction. N-terminal L-methionine is a prerequisite for activity but the enzyme has broad specificity at other positions.</text>
</comment>
<keyword evidence="4 6" id="KW-0648">Protein biosynthesis</keyword>
<keyword evidence="5 6" id="KW-0408">Iron</keyword>
<comment type="cofactor">
    <cofactor evidence="6">
        <name>Fe(2+)</name>
        <dbReference type="ChEBI" id="CHEBI:29033"/>
    </cofactor>
    <text evidence="6">Binds 1 Fe(2+) ion.</text>
</comment>
<dbReference type="Proteomes" id="UP000479226">
    <property type="component" value="Unassembled WGS sequence"/>
</dbReference>
<keyword evidence="8" id="KW-1185">Reference proteome</keyword>
<dbReference type="RefSeq" id="WP_165182868.1">
    <property type="nucleotide sequence ID" value="NZ_JAAKZI010000027.1"/>
</dbReference>
<organism evidence="7 8">
    <name type="scientific">Arthrobacter silviterrae</name>
    <dbReference type="NCBI Taxonomy" id="2026658"/>
    <lineage>
        <taxon>Bacteria</taxon>
        <taxon>Bacillati</taxon>
        <taxon>Actinomycetota</taxon>
        <taxon>Actinomycetes</taxon>
        <taxon>Micrococcales</taxon>
        <taxon>Micrococcaceae</taxon>
        <taxon>Arthrobacter</taxon>
    </lineage>
</organism>
<dbReference type="EMBL" id="JAAKZI010000027">
    <property type="protein sequence ID" value="NGN84645.1"/>
    <property type="molecule type" value="Genomic_DNA"/>
</dbReference>
<name>A0ABX0DFT9_9MICC</name>
<evidence type="ECO:0000313" key="8">
    <source>
        <dbReference type="Proteomes" id="UP000479226"/>
    </source>
</evidence>
<keyword evidence="2 6" id="KW-0479">Metal-binding</keyword>
<dbReference type="NCBIfam" id="TIGR00079">
    <property type="entry name" value="pept_deformyl"/>
    <property type="match status" value="1"/>
</dbReference>
<protein>
    <recommendedName>
        <fullName evidence="6">Peptide deformylase</fullName>
        <shortName evidence="6">PDF</shortName>
        <ecNumber evidence="6">3.5.1.88</ecNumber>
    </recommendedName>
    <alternativeName>
        <fullName evidence="6">Polypeptide deformylase</fullName>
    </alternativeName>
</protein>
<evidence type="ECO:0000256" key="3">
    <source>
        <dbReference type="ARBA" id="ARBA00022801"/>
    </source>
</evidence>
<dbReference type="Pfam" id="PF01327">
    <property type="entry name" value="Pep_deformylase"/>
    <property type="match status" value="1"/>
</dbReference>
<dbReference type="InterPro" id="IPR036821">
    <property type="entry name" value="Peptide_deformylase_sf"/>
</dbReference>
<proteinExistence type="inferred from homology"/>